<organism evidence="15 16">
    <name type="scientific">Terrimicrobium sacchariphilum</name>
    <dbReference type="NCBI Taxonomy" id="690879"/>
    <lineage>
        <taxon>Bacteria</taxon>
        <taxon>Pseudomonadati</taxon>
        <taxon>Verrucomicrobiota</taxon>
        <taxon>Terrimicrobiia</taxon>
        <taxon>Terrimicrobiales</taxon>
        <taxon>Terrimicrobiaceae</taxon>
        <taxon>Terrimicrobium</taxon>
    </lineage>
</organism>
<reference evidence="16" key="1">
    <citation type="journal article" date="2017" name="Genome Announc.">
        <title>Draft Genome Sequence of Terrimicrobium sacchariphilum NM-5T, a Facultative Anaerobic Soil Bacterium of the Class Spartobacteria.</title>
        <authorList>
            <person name="Qiu Y.L."/>
            <person name="Tourlousse D.M."/>
            <person name="Matsuura N."/>
            <person name="Ohashi A."/>
            <person name="Sekiguchi Y."/>
        </authorList>
    </citation>
    <scope>NUCLEOTIDE SEQUENCE [LARGE SCALE GENOMIC DNA]</scope>
    <source>
        <strain evidence="16">NM-5</strain>
    </source>
</reference>
<dbReference type="GO" id="GO:0005524">
    <property type="term" value="F:ATP binding"/>
    <property type="evidence" value="ECO:0007669"/>
    <property type="project" value="UniProtKB-UniRule"/>
</dbReference>
<evidence type="ECO:0000256" key="12">
    <source>
        <dbReference type="RuleBase" id="RU362085"/>
    </source>
</evidence>
<dbReference type="InterPro" id="IPR007692">
    <property type="entry name" value="DNA_helicase_DnaB"/>
</dbReference>
<evidence type="ECO:0000256" key="3">
    <source>
        <dbReference type="ARBA" id="ARBA00022705"/>
    </source>
</evidence>
<evidence type="ECO:0000256" key="9">
    <source>
        <dbReference type="ARBA" id="ARBA00023235"/>
    </source>
</evidence>
<dbReference type="Pfam" id="PF00772">
    <property type="entry name" value="DnaB"/>
    <property type="match status" value="1"/>
</dbReference>
<dbReference type="GO" id="GO:0005829">
    <property type="term" value="C:cytosol"/>
    <property type="evidence" value="ECO:0007669"/>
    <property type="project" value="TreeGrafter"/>
</dbReference>
<feature type="domain" description="SF4 helicase" evidence="14">
    <location>
        <begin position="210"/>
        <end position="484"/>
    </location>
</feature>
<evidence type="ECO:0000256" key="11">
    <source>
        <dbReference type="NCBIfam" id="TIGR00665"/>
    </source>
</evidence>
<evidence type="ECO:0000256" key="2">
    <source>
        <dbReference type="ARBA" id="ARBA00022515"/>
    </source>
</evidence>
<keyword evidence="8 12" id="KW-0238">DNA-binding</keyword>
<feature type="compositionally biased region" description="Polar residues" evidence="13">
    <location>
        <begin position="1"/>
        <end position="12"/>
    </location>
</feature>
<keyword evidence="6 12" id="KW-0347">Helicase</keyword>
<dbReference type="OrthoDB" id="9773982at2"/>
<dbReference type="InterPro" id="IPR007694">
    <property type="entry name" value="DNA_helicase_DnaB-like_C"/>
</dbReference>
<evidence type="ECO:0000256" key="8">
    <source>
        <dbReference type="ARBA" id="ARBA00023125"/>
    </source>
</evidence>
<dbReference type="GO" id="GO:0003677">
    <property type="term" value="F:DNA binding"/>
    <property type="evidence" value="ECO:0007669"/>
    <property type="project" value="UniProtKB-UniRule"/>
</dbReference>
<evidence type="ECO:0000313" key="15">
    <source>
        <dbReference type="EMBL" id="GAT35005.1"/>
    </source>
</evidence>
<dbReference type="FunCoup" id="A0A146GBM4">
    <property type="interactions" value="220"/>
</dbReference>
<protein>
    <recommendedName>
        <fullName evidence="11 12">Replicative DNA helicase</fullName>
        <ecNumber evidence="11 12">5.6.2.3</ecNumber>
    </recommendedName>
</protein>
<dbReference type="InterPro" id="IPR036185">
    <property type="entry name" value="DNA_heli_DnaB-like_N_sf"/>
</dbReference>
<accession>A0A146GBM4</accession>
<dbReference type="InParanoid" id="A0A146GBM4"/>
<dbReference type="SUPFAM" id="SSF52540">
    <property type="entry name" value="P-loop containing nucleoside triphosphate hydrolases"/>
    <property type="match status" value="1"/>
</dbReference>
<dbReference type="NCBIfam" id="TIGR00665">
    <property type="entry name" value="DnaB"/>
    <property type="match status" value="1"/>
</dbReference>
<feature type="region of interest" description="Disordered" evidence="13">
    <location>
        <begin position="399"/>
        <end position="418"/>
    </location>
</feature>
<sequence>MSAENPVTSNGAASGKGRQKGRSFSQKEAGYLPDIHRALPQSIDAEKGLLGSMMLAPARVIDEVIQQQVGEKYFHHPAHARIFTVLVEMREANKPVDLISLTQLLADRHMLDEVGGAAAISELFTFVPTPANAAYYLEILREKFLLREIIGTCTEYTTRAYDEQGTVEILLDEAEARILAIGDDRFKAKVPEMKELAMEALDGIEKMFQNRGALTGLPSGFRGLDQMTNGLHPGEMIVVAARPSMGKTAFAMNIAEHVATEAGKAVAVYSLEMSTQQLMQRLLCSLARVDLNKIRNGFIGKHDMQNLIQATTKLAECKMFIDDTPGLSILELRARSRRLKDRHNIELIVIDYLQLLKSPSKRGQENRQIEVAEISSGIKALAKELKIPIIVLAQLNRNPESRTGEGKGRPRLSDLRESGSIEQDADLVGLLWREDYYADDDEERKELEGHAEFIIAKQRNGPVGGVPLSFIRQITRFEDRAQSPEEGK</sequence>
<evidence type="ECO:0000256" key="13">
    <source>
        <dbReference type="SAM" id="MobiDB-lite"/>
    </source>
</evidence>
<comment type="catalytic activity">
    <reaction evidence="10 12">
        <text>ATP + H2O = ADP + phosphate + H(+)</text>
        <dbReference type="Rhea" id="RHEA:13065"/>
        <dbReference type="ChEBI" id="CHEBI:15377"/>
        <dbReference type="ChEBI" id="CHEBI:15378"/>
        <dbReference type="ChEBI" id="CHEBI:30616"/>
        <dbReference type="ChEBI" id="CHEBI:43474"/>
        <dbReference type="ChEBI" id="CHEBI:456216"/>
        <dbReference type="EC" id="5.6.2.3"/>
    </reaction>
</comment>
<dbReference type="Gene3D" id="3.40.50.300">
    <property type="entry name" value="P-loop containing nucleotide triphosphate hydrolases"/>
    <property type="match status" value="1"/>
</dbReference>
<dbReference type="EC" id="5.6.2.3" evidence="11 12"/>
<keyword evidence="9" id="KW-0413">Isomerase</keyword>
<dbReference type="EMBL" id="BDCO01000003">
    <property type="protein sequence ID" value="GAT35005.1"/>
    <property type="molecule type" value="Genomic_DNA"/>
</dbReference>
<dbReference type="GO" id="GO:0043139">
    <property type="term" value="F:5'-3' DNA helicase activity"/>
    <property type="evidence" value="ECO:0007669"/>
    <property type="project" value="UniProtKB-EC"/>
</dbReference>
<comment type="caution">
    <text evidence="15">The sequence shown here is derived from an EMBL/GenBank/DDBJ whole genome shotgun (WGS) entry which is preliminary data.</text>
</comment>
<dbReference type="PANTHER" id="PTHR30153:SF2">
    <property type="entry name" value="REPLICATIVE DNA HELICASE"/>
    <property type="match status" value="1"/>
</dbReference>
<keyword evidence="16" id="KW-1185">Reference proteome</keyword>
<evidence type="ECO:0000256" key="7">
    <source>
        <dbReference type="ARBA" id="ARBA00022840"/>
    </source>
</evidence>
<evidence type="ECO:0000256" key="6">
    <source>
        <dbReference type="ARBA" id="ARBA00022806"/>
    </source>
</evidence>
<dbReference type="Proteomes" id="UP000076023">
    <property type="component" value="Unassembled WGS sequence"/>
</dbReference>
<dbReference type="InterPro" id="IPR007693">
    <property type="entry name" value="DNA_helicase_DnaB-like_N"/>
</dbReference>
<dbReference type="InterPro" id="IPR027417">
    <property type="entry name" value="P-loop_NTPase"/>
</dbReference>
<dbReference type="PROSITE" id="PS51199">
    <property type="entry name" value="SF4_HELICASE"/>
    <property type="match status" value="1"/>
</dbReference>
<proteinExistence type="inferred from homology"/>
<dbReference type="SUPFAM" id="SSF48024">
    <property type="entry name" value="N-terminal domain of DnaB helicase"/>
    <property type="match status" value="1"/>
</dbReference>
<dbReference type="GO" id="GO:0016887">
    <property type="term" value="F:ATP hydrolysis activity"/>
    <property type="evidence" value="ECO:0007669"/>
    <property type="project" value="RHEA"/>
</dbReference>
<dbReference type="Pfam" id="PF03796">
    <property type="entry name" value="DnaB_C"/>
    <property type="match status" value="1"/>
</dbReference>
<keyword evidence="4 12" id="KW-0547">Nucleotide-binding</keyword>
<dbReference type="Gene3D" id="1.10.860.10">
    <property type="entry name" value="DNAb Helicase, Chain A"/>
    <property type="match status" value="1"/>
</dbReference>
<dbReference type="CDD" id="cd00984">
    <property type="entry name" value="DnaB_C"/>
    <property type="match status" value="1"/>
</dbReference>
<feature type="region of interest" description="Disordered" evidence="13">
    <location>
        <begin position="1"/>
        <end position="26"/>
    </location>
</feature>
<evidence type="ECO:0000256" key="5">
    <source>
        <dbReference type="ARBA" id="ARBA00022801"/>
    </source>
</evidence>
<dbReference type="GO" id="GO:0006269">
    <property type="term" value="P:DNA replication, synthesis of primer"/>
    <property type="evidence" value="ECO:0007669"/>
    <property type="project" value="UniProtKB-UniRule"/>
</dbReference>
<keyword evidence="2 12" id="KW-0639">Primosome</keyword>
<gene>
    <name evidence="15" type="ORF">TSACC_365</name>
</gene>
<keyword evidence="5 12" id="KW-0378">Hydrolase</keyword>
<keyword evidence="7 12" id="KW-0067">ATP-binding</keyword>
<evidence type="ECO:0000313" key="16">
    <source>
        <dbReference type="Proteomes" id="UP000076023"/>
    </source>
</evidence>
<evidence type="ECO:0000259" key="14">
    <source>
        <dbReference type="PROSITE" id="PS51199"/>
    </source>
</evidence>
<dbReference type="GO" id="GO:1990077">
    <property type="term" value="C:primosome complex"/>
    <property type="evidence" value="ECO:0007669"/>
    <property type="project" value="UniProtKB-UniRule"/>
</dbReference>
<dbReference type="InterPro" id="IPR016136">
    <property type="entry name" value="DNA_helicase_N/primase_C"/>
</dbReference>
<evidence type="ECO:0000256" key="4">
    <source>
        <dbReference type="ARBA" id="ARBA00022741"/>
    </source>
</evidence>
<evidence type="ECO:0000256" key="1">
    <source>
        <dbReference type="ARBA" id="ARBA00008428"/>
    </source>
</evidence>
<evidence type="ECO:0000256" key="10">
    <source>
        <dbReference type="ARBA" id="ARBA00048954"/>
    </source>
</evidence>
<dbReference type="PANTHER" id="PTHR30153">
    <property type="entry name" value="REPLICATIVE DNA HELICASE DNAB"/>
    <property type="match status" value="1"/>
</dbReference>
<comment type="similarity">
    <text evidence="1 12">Belongs to the helicase family. DnaB subfamily.</text>
</comment>
<dbReference type="AlphaFoldDB" id="A0A146GBM4"/>
<name>A0A146GBM4_TERSA</name>
<keyword evidence="3 12" id="KW-0235">DNA replication</keyword>
<dbReference type="STRING" id="690879.TSACC_365"/>
<comment type="function">
    <text evidence="12">The main replicative DNA helicase, it participates in initiation and elongation during chromosome replication. Travels ahead of the DNA replisome, separating dsDNA into templates for DNA synthesis. A processive ATP-dependent 5'-3' DNA helicase it has DNA-dependent ATPase activity.</text>
</comment>